<feature type="region of interest" description="Disordered" evidence="1">
    <location>
        <begin position="221"/>
        <end position="258"/>
    </location>
</feature>
<keyword evidence="2" id="KW-0067">ATP-binding</keyword>
<name>A0AAE1H8B6_9NEOP</name>
<evidence type="ECO:0000256" key="1">
    <source>
        <dbReference type="SAM" id="MobiDB-lite"/>
    </source>
</evidence>
<keyword evidence="2" id="KW-0378">Hydrolase</keyword>
<dbReference type="EMBL" id="JAHWGI010000543">
    <property type="protein sequence ID" value="KAK3916585.1"/>
    <property type="molecule type" value="Genomic_DNA"/>
</dbReference>
<dbReference type="Proteomes" id="UP001219518">
    <property type="component" value="Unassembled WGS sequence"/>
</dbReference>
<keyword evidence="2" id="KW-0547">Nucleotide-binding</keyword>
<gene>
    <name evidence="2" type="ORF">KUF71_025700</name>
</gene>
<evidence type="ECO:0000313" key="2">
    <source>
        <dbReference type="EMBL" id="KAK3916585.1"/>
    </source>
</evidence>
<accession>A0AAE1H8B6</accession>
<organism evidence="2 3">
    <name type="scientific">Frankliniella fusca</name>
    <dbReference type="NCBI Taxonomy" id="407009"/>
    <lineage>
        <taxon>Eukaryota</taxon>
        <taxon>Metazoa</taxon>
        <taxon>Ecdysozoa</taxon>
        <taxon>Arthropoda</taxon>
        <taxon>Hexapoda</taxon>
        <taxon>Insecta</taxon>
        <taxon>Pterygota</taxon>
        <taxon>Neoptera</taxon>
        <taxon>Paraneoptera</taxon>
        <taxon>Thysanoptera</taxon>
        <taxon>Terebrantia</taxon>
        <taxon>Thripoidea</taxon>
        <taxon>Thripidae</taxon>
        <taxon>Frankliniella</taxon>
    </lineage>
</organism>
<comment type="caution">
    <text evidence="2">The sequence shown here is derived from an EMBL/GenBank/DDBJ whole genome shotgun (WGS) entry which is preliminary data.</text>
</comment>
<evidence type="ECO:0000313" key="3">
    <source>
        <dbReference type="Proteomes" id="UP001219518"/>
    </source>
</evidence>
<sequence length="258" mass="29449">MLALRKAVPSYDGRVSYGVFRQDFDDDDLVSAYPGLTDRQRFTLLTSALYKDPKSMVTCTFKLLSSASTSSSHWLSLISSSHCRGLCWCCFVRNCVEVSDFTLDFVYIDDETTSQTRLRNPLEEERCANDDDPSCSNNNTLYEIHLGTDVVICLDKKELDSILKKCENNEKDDTSIDTDSDDDEKKSDTKKGSGTENSQDETDVQKLLTKVMMIKIQMNRRRVPKGKRQMKTQKLTRGQKEIVPNEGDRPKMMIPMMM</sequence>
<dbReference type="GO" id="GO:0004386">
    <property type="term" value="F:helicase activity"/>
    <property type="evidence" value="ECO:0007669"/>
    <property type="project" value="UniProtKB-KW"/>
</dbReference>
<protein>
    <submittedName>
        <fullName evidence="2">ATP-dependent RNA helicase ROK1</fullName>
    </submittedName>
</protein>
<dbReference type="AlphaFoldDB" id="A0AAE1H8B6"/>
<reference evidence="2" key="2">
    <citation type="journal article" date="2023" name="BMC Genomics">
        <title>Pest status, molecular evolution, and epigenetic factors derived from the genome assembly of Frankliniella fusca, a thysanopteran phytovirus vector.</title>
        <authorList>
            <person name="Catto M.A."/>
            <person name="Labadie P.E."/>
            <person name="Jacobson A.L."/>
            <person name="Kennedy G.G."/>
            <person name="Srinivasan R."/>
            <person name="Hunt B.G."/>
        </authorList>
    </citation>
    <scope>NUCLEOTIDE SEQUENCE</scope>
    <source>
        <strain evidence="2">PL_HMW_Pooled</strain>
    </source>
</reference>
<feature type="region of interest" description="Disordered" evidence="1">
    <location>
        <begin position="170"/>
        <end position="205"/>
    </location>
</feature>
<feature type="compositionally biased region" description="Basic residues" evidence="1">
    <location>
        <begin position="221"/>
        <end position="231"/>
    </location>
</feature>
<keyword evidence="2" id="KW-0347">Helicase</keyword>
<keyword evidence="3" id="KW-1185">Reference proteome</keyword>
<reference evidence="2" key="1">
    <citation type="submission" date="2021-07" db="EMBL/GenBank/DDBJ databases">
        <authorList>
            <person name="Catto M.A."/>
            <person name="Jacobson A."/>
            <person name="Kennedy G."/>
            <person name="Labadie P."/>
            <person name="Hunt B.G."/>
            <person name="Srinivasan R."/>
        </authorList>
    </citation>
    <scope>NUCLEOTIDE SEQUENCE</scope>
    <source>
        <strain evidence="2">PL_HMW_Pooled</strain>
        <tissue evidence="2">Head</tissue>
    </source>
</reference>
<proteinExistence type="predicted"/>
<feature type="compositionally biased region" description="Basic and acidic residues" evidence="1">
    <location>
        <begin position="183"/>
        <end position="193"/>
    </location>
</feature>